<sequence length="154" mass="17887">MSNNYYAGNVIYNNQHKELTIQGNLSAQQMMKIAKDFFAEETEVTEENYEAEVTEKASETNEAAGEGFQKELFHFVHPALDEDEGWKVHKEVERLVKQFDVQEICKRLNILKKEGKVLLPQNTKNAHEELIRMGMPIEKGGFGYKTFCKYYNKD</sequence>
<reference evidence="3 4" key="1">
    <citation type="submission" date="2018-08" db="EMBL/GenBank/DDBJ databases">
        <title>A genome reference for cultivated species of the human gut microbiota.</title>
        <authorList>
            <person name="Zou Y."/>
            <person name="Xue W."/>
            <person name="Luo G."/>
        </authorList>
    </citation>
    <scope>NUCLEOTIDE SEQUENCE [LARGE SCALE GENOMIC DNA]</scope>
    <source>
        <strain evidence="3 4">AF10-17</strain>
    </source>
</reference>
<protein>
    <submittedName>
        <fullName evidence="2">Uncharacterized protein</fullName>
    </submittedName>
</protein>
<dbReference type="EMBL" id="QSAV01000016">
    <property type="protein sequence ID" value="RGW80729.1"/>
    <property type="molecule type" value="Genomic_DNA"/>
</dbReference>
<gene>
    <name evidence="3" type="ORF">DWV53_06430</name>
    <name evidence="2" type="ORF">FYJ72_00335</name>
    <name evidence="1" type="ORF">ONT19_04375</name>
</gene>
<dbReference type="RefSeq" id="WP_118152465.1">
    <property type="nucleotide sequence ID" value="NZ_CATKVX010000001.1"/>
</dbReference>
<proteinExistence type="predicted"/>
<reference evidence="2 5" key="2">
    <citation type="submission" date="2019-08" db="EMBL/GenBank/DDBJ databases">
        <title>In-depth cultivation of the pig gut microbiome towards novel bacterial diversity and tailored functional studies.</title>
        <authorList>
            <person name="Wylensek D."/>
            <person name="Hitch T.C.A."/>
            <person name="Clavel T."/>
        </authorList>
    </citation>
    <scope>NUCLEOTIDE SEQUENCE [LARGE SCALE GENOMIC DNA]</scope>
    <source>
        <strain evidence="2 5">LKV-178-WT-2C</strain>
    </source>
</reference>
<accession>A0A3R6C940</accession>
<dbReference type="EMBL" id="JAPDVG010000001">
    <property type="protein sequence ID" value="MCW4130848.1"/>
    <property type="molecule type" value="Genomic_DNA"/>
</dbReference>
<comment type="caution">
    <text evidence="2">The sequence shown here is derived from an EMBL/GenBank/DDBJ whole genome shotgun (WGS) entry which is preliminary data.</text>
</comment>
<evidence type="ECO:0000313" key="2">
    <source>
        <dbReference type="EMBL" id="MST76176.1"/>
    </source>
</evidence>
<dbReference type="Proteomes" id="UP001209417">
    <property type="component" value="Unassembled WGS sequence"/>
</dbReference>
<name>A0A3R6C940_9BACT</name>
<dbReference type="AlphaFoldDB" id="A0A3R6C940"/>
<reference evidence="1" key="3">
    <citation type="submission" date="2022-11" db="EMBL/GenBank/DDBJ databases">
        <title>Genomic repertoires linked with pathogenic potency of arthritogenic Prevotella copri isolated from the gut of rheumatoid arthritis patients.</title>
        <authorList>
            <person name="Nii T."/>
            <person name="Maeda Y."/>
            <person name="Motooka D."/>
            <person name="Naito M."/>
            <person name="Matsumoto Y."/>
            <person name="Ogawa T."/>
            <person name="Oguro-Igashira E."/>
            <person name="Kishikawa T."/>
            <person name="Yamashita M."/>
            <person name="Koizumi S."/>
            <person name="Kurakawa T."/>
            <person name="Okumura R."/>
            <person name="Kayama H."/>
            <person name="Murakami M."/>
            <person name="Sakaguchi T."/>
            <person name="Das B."/>
            <person name="Nakamura S."/>
            <person name="Okada Y."/>
            <person name="Kumanogoh A."/>
            <person name="Takeda K."/>
        </authorList>
    </citation>
    <scope>NUCLEOTIDE SEQUENCE</scope>
    <source>
        <strain evidence="1">H019-1</strain>
    </source>
</reference>
<evidence type="ECO:0000313" key="3">
    <source>
        <dbReference type="EMBL" id="RGW80729.1"/>
    </source>
</evidence>
<evidence type="ECO:0000313" key="5">
    <source>
        <dbReference type="Proteomes" id="UP000450161"/>
    </source>
</evidence>
<dbReference type="Proteomes" id="UP000450161">
    <property type="component" value="Unassembled WGS sequence"/>
</dbReference>
<evidence type="ECO:0000313" key="1">
    <source>
        <dbReference type="EMBL" id="MCW4130848.1"/>
    </source>
</evidence>
<evidence type="ECO:0000313" key="4">
    <source>
        <dbReference type="Proteomes" id="UP000285776"/>
    </source>
</evidence>
<dbReference type="EMBL" id="VUNF01000001">
    <property type="protein sequence ID" value="MST76176.1"/>
    <property type="molecule type" value="Genomic_DNA"/>
</dbReference>
<dbReference type="Proteomes" id="UP000285776">
    <property type="component" value="Unassembled WGS sequence"/>
</dbReference>
<organism evidence="2 5">
    <name type="scientific">Segatella copri</name>
    <dbReference type="NCBI Taxonomy" id="165179"/>
    <lineage>
        <taxon>Bacteria</taxon>
        <taxon>Pseudomonadati</taxon>
        <taxon>Bacteroidota</taxon>
        <taxon>Bacteroidia</taxon>
        <taxon>Bacteroidales</taxon>
        <taxon>Prevotellaceae</taxon>
        <taxon>Segatella</taxon>
    </lineage>
</organism>